<dbReference type="InterPro" id="IPR027417">
    <property type="entry name" value="P-loop_NTPase"/>
</dbReference>
<keyword evidence="3" id="KW-0611">Plant defense</keyword>
<evidence type="ECO:0000259" key="7">
    <source>
        <dbReference type="Pfam" id="PF23598"/>
    </source>
</evidence>
<dbReference type="Pfam" id="PF23598">
    <property type="entry name" value="LRR_14"/>
    <property type="match status" value="1"/>
</dbReference>
<evidence type="ECO:0000256" key="4">
    <source>
        <dbReference type="ARBA" id="ARBA00022840"/>
    </source>
</evidence>
<dbReference type="GO" id="GO:0005524">
    <property type="term" value="F:ATP binding"/>
    <property type="evidence" value="ECO:0007669"/>
    <property type="project" value="UniProtKB-KW"/>
</dbReference>
<dbReference type="InterPro" id="IPR050905">
    <property type="entry name" value="Plant_NBS-LRR"/>
</dbReference>
<dbReference type="SUPFAM" id="SSF52058">
    <property type="entry name" value="L domain-like"/>
    <property type="match status" value="1"/>
</dbReference>
<evidence type="ECO:0000259" key="6">
    <source>
        <dbReference type="Pfam" id="PF00931"/>
    </source>
</evidence>
<protein>
    <recommendedName>
        <fullName evidence="10">NB-ARC domain-containing protein</fullName>
    </recommendedName>
</protein>
<evidence type="ECO:0000256" key="5">
    <source>
        <dbReference type="SAM" id="Coils"/>
    </source>
</evidence>
<comment type="similarity">
    <text evidence="1">Belongs to the disease resistance NB-LRR family.</text>
</comment>
<dbReference type="InterPro" id="IPR002182">
    <property type="entry name" value="NB-ARC"/>
</dbReference>
<keyword evidence="4" id="KW-0547">Nucleotide-binding</keyword>
<dbReference type="InterPro" id="IPR032675">
    <property type="entry name" value="LRR_dom_sf"/>
</dbReference>
<dbReference type="InterPro" id="IPR036388">
    <property type="entry name" value="WH-like_DNA-bd_sf"/>
</dbReference>
<gene>
    <name evidence="8" type="ORF">MKW98_003643</name>
</gene>
<dbReference type="InterPro" id="IPR042197">
    <property type="entry name" value="Apaf_helical"/>
</dbReference>
<evidence type="ECO:0000256" key="3">
    <source>
        <dbReference type="ARBA" id="ARBA00022821"/>
    </source>
</evidence>
<feature type="domain" description="Disease resistance R13L4/SHOC-2-like LRR" evidence="7">
    <location>
        <begin position="563"/>
        <end position="662"/>
    </location>
</feature>
<dbReference type="Pfam" id="PF00931">
    <property type="entry name" value="NB-ARC"/>
    <property type="match status" value="1"/>
</dbReference>
<comment type="caution">
    <text evidence="8">The sequence shown here is derived from an EMBL/GenBank/DDBJ whole genome shotgun (WGS) entry which is preliminary data.</text>
</comment>
<keyword evidence="5" id="KW-0175">Coiled coil</keyword>
<keyword evidence="4" id="KW-0067">ATP-binding</keyword>
<feature type="domain" description="NB-ARC" evidence="6">
    <location>
        <begin position="160"/>
        <end position="332"/>
    </location>
</feature>
<feature type="coiled-coil region" evidence="5">
    <location>
        <begin position="35"/>
        <end position="69"/>
    </location>
</feature>
<name>A0AAD4SJR7_9MAGN</name>
<dbReference type="EMBL" id="JAJJMB010010543">
    <property type="protein sequence ID" value="KAI3907998.1"/>
    <property type="molecule type" value="Genomic_DNA"/>
</dbReference>
<dbReference type="AlphaFoldDB" id="A0AAD4SJR7"/>
<sequence length="796" mass="89858">MAAIAGAIFGFMAEILKTIFLVRQFRYCIRYKTYRERLAEKADELISTKMDVELKIKNAKKNLETIKIRVENWVVMVNAEVRWYRATRALMNADEFGKCSCRIRYRIGKKAFQKIKYFDELIKGGNFESVSHPFISLDLIELVPTIDQNILDFPSRVFTKNQVMEALKDKDTFLVGIYGMGGVGKTTLMKQVWKQVIEEKVFDAVVMITISKGNDPVRKIQADIANQLGLTRLQQVSEKSERAALLSERFRQGKNILVILEDLWKSFLNLSADVGIPCDSCICKVAITATGVDICRKFGANNSLTSRAKYIEVGVLSPNDSITLFQKNVGRVPDEQLAREVVEICTGLPLALVTLGRAMINKPLPVWIDTVSNLKRSNYTMLGGGFFKVFASIEQSYRHLENNILKKCFLFCSLFHKNCPIDIDQLVMYVMSDEMIFKDLKTLDEVRGRMQTLLDKLITSCLLLSYTKKNNGTVSSVTMHGIVRDVAIKIAQEESNGFFISKYSSDSKRIANCSRVALMENHVGMLLKFPDALPGLLVLSLQQNPQLRDIPDEFFRSKDALVSLNISKTGIRSLPISLSFLVNLQSLCLDYCDFRGPTNLSLVGNLVKLEMLSLVECCLLDLPNEIGNLSNLKSLDLSRNYRLIIPSNVISRLYCLEELYTMNSFKEWEADDKISGRYATLVEVASRTSLKTLHLMKENENRDLVFCISMGWQASGKYYLQSYDGIADQFECSLKEASPQFGLSIKMLLARVGSLMLCGCNGLQTVGELATEDGFNTMRALLVVKCPYMEFLVSFS</sequence>
<dbReference type="Proteomes" id="UP001202328">
    <property type="component" value="Unassembled WGS sequence"/>
</dbReference>
<dbReference type="Gene3D" id="1.10.8.430">
    <property type="entry name" value="Helical domain of apoptotic protease-activating factors"/>
    <property type="match status" value="1"/>
</dbReference>
<dbReference type="PANTHER" id="PTHR33463:SF198">
    <property type="entry name" value="RPP4C3"/>
    <property type="match status" value="1"/>
</dbReference>
<organism evidence="8 9">
    <name type="scientific">Papaver atlanticum</name>
    <dbReference type="NCBI Taxonomy" id="357466"/>
    <lineage>
        <taxon>Eukaryota</taxon>
        <taxon>Viridiplantae</taxon>
        <taxon>Streptophyta</taxon>
        <taxon>Embryophyta</taxon>
        <taxon>Tracheophyta</taxon>
        <taxon>Spermatophyta</taxon>
        <taxon>Magnoliopsida</taxon>
        <taxon>Ranunculales</taxon>
        <taxon>Papaveraceae</taxon>
        <taxon>Papaveroideae</taxon>
        <taxon>Papaver</taxon>
    </lineage>
</organism>
<dbReference type="Gene3D" id="3.80.10.10">
    <property type="entry name" value="Ribonuclease Inhibitor"/>
    <property type="match status" value="1"/>
</dbReference>
<proteinExistence type="inferred from homology"/>
<evidence type="ECO:0008006" key="10">
    <source>
        <dbReference type="Google" id="ProtNLM"/>
    </source>
</evidence>
<reference evidence="8" key="1">
    <citation type="submission" date="2022-04" db="EMBL/GenBank/DDBJ databases">
        <title>A functionally conserved STORR gene fusion in Papaver species that diverged 16.8 million years ago.</title>
        <authorList>
            <person name="Catania T."/>
        </authorList>
    </citation>
    <scope>NUCLEOTIDE SEQUENCE</scope>
    <source>
        <strain evidence="8">S-188037</strain>
    </source>
</reference>
<evidence type="ECO:0000313" key="9">
    <source>
        <dbReference type="Proteomes" id="UP001202328"/>
    </source>
</evidence>
<keyword evidence="2" id="KW-0677">Repeat</keyword>
<evidence type="ECO:0000256" key="2">
    <source>
        <dbReference type="ARBA" id="ARBA00022737"/>
    </source>
</evidence>
<keyword evidence="9" id="KW-1185">Reference proteome</keyword>
<evidence type="ECO:0000313" key="8">
    <source>
        <dbReference type="EMBL" id="KAI3907998.1"/>
    </source>
</evidence>
<dbReference type="GO" id="GO:0006952">
    <property type="term" value="P:defense response"/>
    <property type="evidence" value="ECO:0007669"/>
    <property type="project" value="UniProtKB-KW"/>
</dbReference>
<feature type="non-terminal residue" evidence="8">
    <location>
        <position position="796"/>
    </location>
</feature>
<dbReference type="GO" id="GO:0043531">
    <property type="term" value="F:ADP binding"/>
    <property type="evidence" value="ECO:0007669"/>
    <property type="project" value="InterPro"/>
</dbReference>
<evidence type="ECO:0000256" key="1">
    <source>
        <dbReference type="ARBA" id="ARBA00008894"/>
    </source>
</evidence>
<accession>A0AAD4SJR7</accession>
<dbReference type="Gene3D" id="1.10.10.10">
    <property type="entry name" value="Winged helix-like DNA-binding domain superfamily/Winged helix DNA-binding domain"/>
    <property type="match status" value="1"/>
</dbReference>
<dbReference type="PANTHER" id="PTHR33463">
    <property type="entry name" value="NB-ARC DOMAIN-CONTAINING PROTEIN-RELATED"/>
    <property type="match status" value="1"/>
</dbReference>
<dbReference type="Gene3D" id="3.40.50.300">
    <property type="entry name" value="P-loop containing nucleotide triphosphate hydrolases"/>
    <property type="match status" value="1"/>
</dbReference>
<dbReference type="PRINTS" id="PR00364">
    <property type="entry name" value="DISEASERSIST"/>
</dbReference>
<dbReference type="InterPro" id="IPR055414">
    <property type="entry name" value="LRR_R13L4/SHOC2-like"/>
</dbReference>
<dbReference type="SUPFAM" id="SSF52540">
    <property type="entry name" value="P-loop containing nucleoside triphosphate hydrolases"/>
    <property type="match status" value="1"/>
</dbReference>